<evidence type="ECO:0000256" key="1">
    <source>
        <dbReference type="SAM" id="Coils"/>
    </source>
</evidence>
<dbReference type="PANTHER" id="PTHR21561:SF12">
    <property type="entry name" value="INO80 COMPLEX SUBUNIT B"/>
    <property type="match status" value="1"/>
</dbReference>
<feature type="region of interest" description="Disordered" evidence="2">
    <location>
        <begin position="57"/>
        <end position="83"/>
    </location>
</feature>
<feature type="compositionally biased region" description="Basic residues" evidence="2">
    <location>
        <begin position="7"/>
        <end position="26"/>
    </location>
</feature>
<dbReference type="InterPro" id="IPR006880">
    <property type="entry name" value="INO80B_C"/>
</dbReference>
<dbReference type="CDD" id="cd23021">
    <property type="entry name" value="zf-HIT_IN80B"/>
    <property type="match status" value="1"/>
</dbReference>
<dbReference type="OrthoDB" id="2021186at2759"/>
<feature type="non-terminal residue" evidence="4">
    <location>
        <position position="304"/>
    </location>
</feature>
<evidence type="ECO:0000259" key="3">
    <source>
        <dbReference type="SMART" id="SM01406"/>
    </source>
</evidence>
<dbReference type="InterPro" id="IPR029523">
    <property type="entry name" value="INO80B/Ies2"/>
</dbReference>
<evidence type="ECO:0000313" key="4">
    <source>
        <dbReference type="EMBL" id="NWY99370.1"/>
    </source>
</evidence>
<comment type="caution">
    <text evidence="4">The sequence shown here is derived from an EMBL/GenBank/DDBJ whole genome shotgun (WGS) entry which is preliminary data.</text>
</comment>
<keyword evidence="1" id="KW-0175">Coiled coil</keyword>
<feature type="coiled-coil region" evidence="1">
    <location>
        <begin position="172"/>
        <end position="213"/>
    </location>
</feature>
<dbReference type="AlphaFoldDB" id="A0A7K7IYN2"/>
<feature type="region of interest" description="Disordered" evidence="2">
    <location>
        <begin position="95"/>
        <end position="121"/>
    </location>
</feature>
<evidence type="ECO:0000313" key="5">
    <source>
        <dbReference type="Proteomes" id="UP000564784"/>
    </source>
</evidence>
<dbReference type="InterPro" id="IPR007529">
    <property type="entry name" value="Znf_HIT"/>
</dbReference>
<dbReference type="EMBL" id="VZSM01004797">
    <property type="protein sequence ID" value="NWY99370.1"/>
    <property type="molecule type" value="Genomic_DNA"/>
</dbReference>
<dbReference type="Pfam" id="PF04438">
    <property type="entry name" value="zf-HIT"/>
    <property type="match status" value="1"/>
</dbReference>
<organism evidence="4 5">
    <name type="scientific">Loxia curvirostra</name>
    <name type="common">Red crossbill</name>
    <dbReference type="NCBI Taxonomy" id="64802"/>
    <lineage>
        <taxon>Eukaryota</taxon>
        <taxon>Metazoa</taxon>
        <taxon>Chordata</taxon>
        <taxon>Craniata</taxon>
        <taxon>Vertebrata</taxon>
        <taxon>Euteleostomi</taxon>
        <taxon>Archelosauria</taxon>
        <taxon>Archosauria</taxon>
        <taxon>Dinosauria</taxon>
        <taxon>Saurischia</taxon>
        <taxon>Theropoda</taxon>
        <taxon>Coelurosauria</taxon>
        <taxon>Aves</taxon>
        <taxon>Neognathae</taxon>
        <taxon>Neoaves</taxon>
        <taxon>Telluraves</taxon>
        <taxon>Australaves</taxon>
        <taxon>Passeriformes</taxon>
        <taxon>Passeroidea</taxon>
        <taxon>Fringillidae</taxon>
        <taxon>Carduelinae</taxon>
        <taxon>Loxia</taxon>
    </lineage>
</organism>
<feature type="compositionally biased region" description="Pro residues" evidence="2">
    <location>
        <begin position="29"/>
        <end position="39"/>
    </location>
</feature>
<proteinExistence type="predicted"/>
<accession>A0A7K7IYN2</accession>
<feature type="non-terminal residue" evidence="4">
    <location>
        <position position="1"/>
    </location>
</feature>
<sequence length="304" mass="33890">AEAGGHGGHKKKHKKHKKKHKKRHHHEAGPPPGPEPPRQPRLRLRIKLGGQILGTKSVPTFTVVPEGPHSPSPLLAGDEEEPSVPIEQYRAWLGEQREGRREMGGSEGGLGGQGEEEEEERRWLAALERGELDDNGDIKREVDESLLTARQRALLHKQQSQPLLQLPMGAKAKEVTEEMREKREERARRRARRRRLQAARKAEESKNQTIERLTHTHKAKVRALRERRARPAPCPVVHYRSAADGITVSFPGGFPLPLPAAAAPPVPPAQPCAVPGCTNAKRYSCARTGRPLCSLGCYRRNLEL</sequence>
<dbReference type="SMART" id="SM01406">
    <property type="entry name" value="PAPA-1"/>
    <property type="match status" value="1"/>
</dbReference>
<feature type="compositionally biased region" description="Basic and acidic residues" evidence="2">
    <location>
        <begin position="95"/>
        <end position="104"/>
    </location>
</feature>
<protein>
    <submittedName>
        <fullName evidence="4">IN80B protein</fullName>
    </submittedName>
</protein>
<dbReference type="PANTHER" id="PTHR21561">
    <property type="entry name" value="INO80 COMPLEX SUBUNIT B"/>
    <property type="match status" value="1"/>
</dbReference>
<feature type="region of interest" description="Disordered" evidence="2">
    <location>
        <begin position="1"/>
        <end position="45"/>
    </location>
</feature>
<dbReference type="GO" id="GO:0031011">
    <property type="term" value="C:Ino80 complex"/>
    <property type="evidence" value="ECO:0007669"/>
    <property type="project" value="InterPro"/>
</dbReference>
<evidence type="ECO:0000256" key="2">
    <source>
        <dbReference type="SAM" id="MobiDB-lite"/>
    </source>
</evidence>
<name>A0A7K7IYN2_LOXCU</name>
<feature type="domain" description="INO80 complex subunit B-like conserved region" evidence="3">
    <location>
        <begin position="178"/>
        <end position="254"/>
    </location>
</feature>
<keyword evidence="5" id="KW-1185">Reference proteome</keyword>
<dbReference type="GO" id="GO:0006338">
    <property type="term" value="P:chromatin remodeling"/>
    <property type="evidence" value="ECO:0007669"/>
    <property type="project" value="InterPro"/>
</dbReference>
<reference evidence="4 5" key="1">
    <citation type="submission" date="2019-09" db="EMBL/GenBank/DDBJ databases">
        <title>Bird 10,000 Genomes (B10K) Project - Family phase.</title>
        <authorList>
            <person name="Zhang G."/>
        </authorList>
    </citation>
    <scope>NUCLEOTIDE SEQUENCE [LARGE SCALE GENOMIC DNA]</scope>
    <source>
        <strain evidence="4">OUT-0011</strain>
        <tissue evidence="4">Muscle</tissue>
    </source>
</reference>
<dbReference type="Proteomes" id="UP000564784">
    <property type="component" value="Unassembled WGS sequence"/>
</dbReference>
<gene>
    <name evidence="4" type="primary">Ino80b</name>
    <name evidence="4" type="ORF">LOXCUR_R15383</name>
</gene>